<reference evidence="1" key="1">
    <citation type="submission" date="2022-10" db="EMBL/GenBank/DDBJ databases">
        <title>Genome Sequence of Xylaria curta.</title>
        <authorList>
            <person name="Buettner E."/>
        </authorList>
    </citation>
    <scope>NUCLEOTIDE SEQUENCE</scope>
    <source>
        <strain evidence="1">Babe10</strain>
    </source>
</reference>
<dbReference type="EMBL" id="JAPDGR010005313">
    <property type="protein sequence ID" value="KAJ2966042.1"/>
    <property type="molecule type" value="Genomic_DNA"/>
</dbReference>
<name>A0ACC1MG91_9PEZI</name>
<sequence>MNNFHQVPMILFQTFRLRRTVRVRTPATGVDTAVRARELRPARCTTIERDGRLSRTPVYVVGIYSGHDKLGEAAGPDLEHTKTAAAINALKSWYLYSPGEVGVPSDTFAEDAAPWKPTYVDIGEIVV</sequence>
<gene>
    <name evidence="1" type="ORF">NUW58_g10764</name>
</gene>
<evidence type="ECO:0000313" key="1">
    <source>
        <dbReference type="EMBL" id="KAJ2966042.1"/>
    </source>
</evidence>
<comment type="caution">
    <text evidence="1">The sequence shown here is derived from an EMBL/GenBank/DDBJ whole genome shotgun (WGS) entry which is preliminary data.</text>
</comment>
<keyword evidence="2" id="KW-1185">Reference proteome</keyword>
<dbReference type="Proteomes" id="UP001143856">
    <property type="component" value="Unassembled WGS sequence"/>
</dbReference>
<proteinExistence type="predicted"/>
<organism evidence="1 2">
    <name type="scientific">Xylaria curta</name>
    <dbReference type="NCBI Taxonomy" id="42375"/>
    <lineage>
        <taxon>Eukaryota</taxon>
        <taxon>Fungi</taxon>
        <taxon>Dikarya</taxon>
        <taxon>Ascomycota</taxon>
        <taxon>Pezizomycotina</taxon>
        <taxon>Sordariomycetes</taxon>
        <taxon>Xylariomycetidae</taxon>
        <taxon>Xylariales</taxon>
        <taxon>Xylariaceae</taxon>
        <taxon>Xylaria</taxon>
    </lineage>
</organism>
<evidence type="ECO:0000313" key="2">
    <source>
        <dbReference type="Proteomes" id="UP001143856"/>
    </source>
</evidence>
<accession>A0ACC1MG91</accession>
<protein>
    <submittedName>
        <fullName evidence="1">Uncharacterized protein</fullName>
    </submittedName>
</protein>